<organism evidence="2 3">
    <name type="scientific">Hibiscus syriacus</name>
    <name type="common">Rose of Sharon</name>
    <dbReference type="NCBI Taxonomy" id="106335"/>
    <lineage>
        <taxon>Eukaryota</taxon>
        <taxon>Viridiplantae</taxon>
        <taxon>Streptophyta</taxon>
        <taxon>Embryophyta</taxon>
        <taxon>Tracheophyta</taxon>
        <taxon>Spermatophyta</taxon>
        <taxon>Magnoliopsida</taxon>
        <taxon>eudicotyledons</taxon>
        <taxon>Gunneridae</taxon>
        <taxon>Pentapetalae</taxon>
        <taxon>rosids</taxon>
        <taxon>malvids</taxon>
        <taxon>Malvales</taxon>
        <taxon>Malvaceae</taxon>
        <taxon>Malvoideae</taxon>
        <taxon>Hibiscus</taxon>
    </lineage>
</organism>
<reference evidence="2" key="1">
    <citation type="submission" date="2019-09" db="EMBL/GenBank/DDBJ databases">
        <title>Draft genome information of white flower Hibiscus syriacus.</title>
        <authorList>
            <person name="Kim Y.-M."/>
        </authorList>
    </citation>
    <scope>NUCLEOTIDE SEQUENCE [LARGE SCALE GENOMIC DNA]</scope>
    <source>
        <strain evidence="2">YM2019G1</strain>
    </source>
</reference>
<keyword evidence="3" id="KW-1185">Reference proteome</keyword>
<dbReference type="PANTHER" id="PTHR33595:SF7">
    <property type="entry name" value="OS12G0242500 PROTEIN"/>
    <property type="match status" value="1"/>
</dbReference>
<dbReference type="InterPro" id="IPR057710">
    <property type="entry name" value="DUF7950"/>
</dbReference>
<feature type="domain" description="DUF7950" evidence="1">
    <location>
        <begin position="107"/>
        <end position="167"/>
    </location>
</feature>
<accession>A0A6A2ZAB1</accession>
<proteinExistence type="predicted"/>
<dbReference type="PANTHER" id="PTHR33595">
    <property type="entry name" value="VON WILLEBRAND FACTOR A DOMAIN PROTEIN"/>
    <property type="match status" value="1"/>
</dbReference>
<comment type="caution">
    <text evidence="2">The sequence shown here is derived from an EMBL/GenBank/DDBJ whole genome shotgun (WGS) entry which is preliminary data.</text>
</comment>
<dbReference type="AlphaFoldDB" id="A0A6A2ZAB1"/>
<evidence type="ECO:0000259" key="1">
    <source>
        <dbReference type="Pfam" id="PF25821"/>
    </source>
</evidence>
<dbReference type="Pfam" id="PF25821">
    <property type="entry name" value="DUF7950"/>
    <property type="match status" value="2"/>
</dbReference>
<dbReference type="Proteomes" id="UP000436088">
    <property type="component" value="Unassembled WGS sequence"/>
</dbReference>
<sequence>MESRGGCCLVNRYEAFGVYDMSKVDRIMLRFRPIAPKPANGGGGGSVSPLESSGEGNCKLGRGLHFHGEDDETTTLWLSIVEADKKLSFSFLGGDSGDDSVHRAVRSSCVTLECVTDTWVSGDGLGCTDEERKVNLGKDTCPGFISDLFGRVIWTNGAYKEMVGGERWKDINSLTVPCDVWRMNGGGFAWRLDINAALCLGR</sequence>
<dbReference type="OrthoDB" id="1898295at2759"/>
<name>A0A6A2ZAB1_HIBSY</name>
<dbReference type="EMBL" id="VEPZ02001176">
    <property type="protein sequence ID" value="KAE8688944.1"/>
    <property type="molecule type" value="Genomic_DNA"/>
</dbReference>
<evidence type="ECO:0000313" key="3">
    <source>
        <dbReference type="Proteomes" id="UP000436088"/>
    </source>
</evidence>
<evidence type="ECO:0000313" key="2">
    <source>
        <dbReference type="EMBL" id="KAE8688944.1"/>
    </source>
</evidence>
<gene>
    <name evidence="2" type="ORF">F3Y22_tig00110946pilonHSYRG00042</name>
</gene>
<feature type="domain" description="DUF7950" evidence="1">
    <location>
        <begin position="170"/>
        <end position="199"/>
    </location>
</feature>
<protein>
    <recommendedName>
        <fullName evidence="1">DUF7950 domain-containing protein</fullName>
    </recommendedName>
</protein>